<protein>
    <submittedName>
        <fullName evidence="2">Uncharacterized protein</fullName>
    </submittedName>
</protein>
<evidence type="ECO:0000313" key="2">
    <source>
        <dbReference type="EMBL" id="MFC0342107.1"/>
    </source>
</evidence>
<proteinExistence type="predicted"/>
<accession>A0ABV6I7B8</accession>
<dbReference type="EMBL" id="JBHLWE010000046">
    <property type="protein sequence ID" value="MFC0342107.1"/>
    <property type="molecule type" value="Genomic_DNA"/>
</dbReference>
<evidence type="ECO:0000256" key="1">
    <source>
        <dbReference type="SAM" id="MobiDB-lite"/>
    </source>
</evidence>
<dbReference type="RefSeq" id="WP_377699710.1">
    <property type="nucleotide sequence ID" value="NZ_JBHLWE010000046.1"/>
</dbReference>
<evidence type="ECO:0000313" key="3">
    <source>
        <dbReference type="Proteomes" id="UP001589799"/>
    </source>
</evidence>
<dbReference type="Proteomes" id="UP001589799">
    <property type="component" value="Unassembled WGS sequence"/>
</dbReference>
<keyword evidence="3" id="KW-1185">Reference proteome</keyword>
<name>A0ABV6I7B8_9RHOB</name>
<feature type="region of interest" description="Disordered" evidence="1">
    <location>
        <begin position="1"/>
        <end position="20"/>
    </location>
</feature>
<gene>
    <name evidence="2" type="ORF">ACFFII_15175</name>
</gene>
<comment type="caution">
    <text evidence="2">The sequence shown here is derived from an EMBL/GenBank/DDBJ whole genome shotgun (WGS) entry which is preliminary data.</text>
</comment>
<organism evidence="2 3">
    <name type="scientific">Paracoccus niistensis</name>
    <dbReference type="NCBI Taxonomy" id="632935"/>
    <lineage>
        <taxon>Bacteria</taxon>
        <taxon>Pseudomonadati</taxon>
        <taxon>Pseudomonadota</taxon>
        <taxon>Alphaproteobacteria</taxon>
        <taxon>Rhodobacterales</taxon>
        <taxon>Paracoccaceae</taxon>
        <taxon>Paracoccus</taxon>
    </lineage>
</organism>
<sequence>MPTHPALSQSSLAANDNSPGFTAQPGVVLTGLVDLLAEVCVARLRVANDNRPLLARKDQTE</sequence>
<reference evidence="2 3" key="1">
    <citation type="submission" date="2024-09" db="EMBL/GenBank/DDBJ databases">
        <authorList>
            <person name="Sun Q."/>
            <person name="Mori K."/>
        </authorList>
    </citation>
    <scope>NUCLEOTIDE SEQUENCE [LARGE SCALE GENOMIC DNA]</scope>
    <source>
        <strain evidence="2 3">KCTC 22789</strain>
    </source>
</reference>